<accession>A0A9Q8P4Y7</accession>
<dbReference type="GeneID" id="71982715"/>
<evidence type="ECO:0000313" key="3">
    <source>
        <dbReference type="Proteomes" id="UP000756132"/>
    </source>
</evidence>
<feature type="compositionally biased region" description="Basic and acidic residues" evidence="1">
    <location>
        <begin position="351"/>
        <end position="376"/>
    </location>
</feature>
<keyword evidence="3" id="KW-1185">Reference proteome</keyword>
<reference evidence="2" key="1">
    <citation type="submission" date="2021-12" db="EMBL/GenBank/DDBJ databases">
        <authorList>
            <person name="Zaccaron A."/>
            <person name="Stergiopoulos I."/>
        </authorList>
    </citation>
    <scope>NUCLEOTIDE SEQUENCE</scope>
    <source>
        <strain evidence="2">Race5_Kim</strain>
    </source>
</reference>
<dbReference type="OrthoDB" id="3895385at2759"/>
<name>A0A9Q8P4Y7_PASFU</name>
<dbReference type="OMA" id="DSAYPRQ"/>
<dbReference type="RefSeq" id="XP_047757715.1">
    <property type="nucleotide sequence ID" value="XM_047901985.1"/>
</dbReference>
<feature type="region of interest" description="Disordered" evidence="1">
    <location>
        <begin position="1"/>
        <end position="62"/>
    </location>
</feature>
<gene>
    <name evidence="2" type="ORF">CLAFUR5_02837</name>
</gene>
<feature type="compositionally biased region" description="Basic and acidic residues" evidence="1">
    <location>
        <begin position="43"/>
        <end position="54"/>
    </location>
</feature>
<dbReference type="EMBL" id="CP090164">
    <property type="protein sequence ID" value="UJO13349.1"/>
    <property type="molecule type" value="Genomic_DNA"/>
</dbReference>
<dbReference type="Proteomes" id="UP000756132">
    <property type="component" value="Chromosome 2"/>
</dbReference>
<dbReference type="KEGG" id="ffu:CLAFUR5_02837"/>
<evidence type="ECO:0000256" key="1">
    <source>
        <dbReference type="SAM" id="MobiDB-lite"/>
    </source>
</evidence>
<evidence type="ECO:0000313" key="2">
    <source>
        <dbReference type="EMBL" id="UJO13349.1"/>
    </source>
</evidence>
<feature type="region of interest" description="Disordered" evidence="1">
    <location>
        <begin position="539"/>
        <end position="580"/>
    </location>
</feature>
<feature type="region of interest" description="Disordered" evidence="1">
    <location>
        <begin position="400"/>
        <end position="513"/>
    </location>
</feature>
<feature type="compositionally biased region" description="Basic and acidic residues" evidence="1">
    <location>
        <begin position="400"/>
        <end position="413"/>
    </location>
</feature>
<feature type="compositionally biased region" description="Basic and acidic residues" evidence="1">
    <location>
        <begin position="483"/>
        <end position="493"/>
    </location>
</feature>
<proteinExistence type="predicted"/>
<sequence length="580" mass="66694">MPPQPGFPGHNDPMLQFDVGSWSDDDLLPGGRLDSGPRMANNDAKKANKNDNSKKSGPVEVDYEGHMLEKLEARPGEKSSWSRVGRRMMPFSNEKFADISRKVREESRMGPMTTYAGLSADQQGVITRLIETRQLEEKDKNAEWVLECVRRYTKAESTWRRTTIVCKKLLVVLKRQDRNITKSGQKITASGPASYQYTEIIDLNQPLPKKKDQNKNSKQKNGDLGHHDVMGMPLSGGMPDPFANLGMGGDFPPPPPPPLQRHDQPQHRQDFGPPQGPPQGLPHGAIHVDHQPLPPHHHQQQPMHYDHHHGPAPFEGHPFQPEPQFNIPEAFDIPPTFDPQRRNSQFQTRNRTPDQRRSRSRERRNSRDSKLDSRVERKVDNIGDRLEQVINKVDTWNIRDNRSSSEDSYRENEYWSGQSGGFSTPPSSPPMSVREPNGTLGGRKSYRRDGERYDSAYPRQQRRYESDVVVEPYTNRDRQHRVSYNEDPRRRDSFNGNGSRPRAINYSRVSRAGRPVLHHSNTWNDYPNAPVAERVQQRALPQYPSEDYDFANYNRGRDRGFEGDRRRSRRESMVSRRDSG</sequence>
<feature type="region of interest" description="Disordered" evidence="1">
    <location>
        <begin position="205"/>
        <end position="376"/>
    </location>
</feature>
<dbReference type="AlphaFoldDB" id="A0A9Q8P4Y7"/>
<feature type="compositionally biased region" description="Basic and acidic residues" evidence="1">
    <location>
        <begin position="209"/>
        <end position="229"/>
    </location>
</feature>
<feature type="compositionally biased region" description="Basic and acidic residues" evidence="1">
    <location>
        <begin position="555"/>
        <end position="580"/>
    </location>
</feature>
<feature type="compositionally biased region" description="Basic and acidic residues" evidence="1">
    <location>
        <begin position="260"/>
        <end position="270"/>
    </location>
</feature>
<organism evidence="2 3">
    <name type="scientific">Passalora fulva</name>
    <name type="common">Tomato leaf mold</name>
    <name type="synonym">Cladosporium fulvum</name>
    <dbReference type="NCBI Taxonomy" id="5499"/>
    <lineage>
        <taxon>Eukaryota</taxon>
        <taxon>Fungi</taxon>
        <taxon>Dikarya</taxon>
        <taxon>Ascomycota</taxon>
        <taxon>Pezizomycotina</taxon>
        <taxon>Dothideomycetes</taxon>
        <taxon>Dothideomycetidae</taxon>
        <taxon>Mycosphaerellales</taxon>
        <taxon>Mycosphaerellaceae</taxon>
        <taxon>Fulvia</taxon>
    </lineage>
</organism>
<reference evidence="2" key="2">
    <citation type="journal article" date="2022" name="Microb. Genom.">
        <title>A chromosome-scale genome assembly of the tomato pathogen Cladosporium fulvum reveals a compartmentalized genome architecture and the presence of a dispensable chromosome.</title>
        <authorList>
            <person name="Zaccaron A.Z."/>
            <person name="Chen L.H."/>
            <person name="Samaras A."/>
            <person name="Stergiopoulos I."/>
        </authorList>
    </citation>
    <scope>NUCLEOTIDE SEQUENCE</scope>
    <source>
        <strain evidence="2">Race5_Kim</strain>
    </source>
</reference>
<protein>
    <submittedName>
        <fullName evidence="2">Uncharacterized protein</fullName>
    </submittedName>
</protein>